<feature type="transmembrane region" description="Helical" evidence="1">
    <location>
        <begin position="71"/>
        <end position="92"/>
    </location>
</feature>
<gene>
    <name evidence="2" type="ORF">FHS88_003987</name>
</gene>
<proteinExistence type="predicted"/>
<organism evidence="2 3">
    <name type="scientific">Neoroseomonas alkaliterrae</name>
    <dbReference type="NCBI Taxonomy" id="1452450"/>
    <lineage>
        <taxon>Bacteria</taxon>
        <taxon>Pseudomonadati</taxon>
        <taxon>Pseudomonadota</taxon>
        <taxon>Alphaproteobacteria</taxon>
        <taxon>Acetobacterales</taxon>
        <taxon>Acetobacteraceae</taxon>
        <taxon>Neoroseomonas</taxon>
    </lineage>
</organism>
<feature type="transmembrane region" description="Helical" evidence="1">
    <location>
        <begin position="35"/>
        <end position="59"/>
    </location>
</feature>
<keyword evidence="3" id="KW-1185">Reference proteome</keyword>
<dbReference type="AlphaFoldDB" id="A0A840XVA0"/>
<evidence type="ECO:0000313" key="2">
    <source>
        <dbReference type="EMBL" id="MBB5691826.1"/>
    </source>
</evidence>
<feature type="transmembrane region" description="Helical" evidence="1">
    <location>
        <begin position="112"/>
        <end position="133"/>
    </location>
</feature>
<accession>A0A840XVA0</accession>
<sequence length="140" mass="15215">MAGRYLALLLVANLAWEIAQLPLYTLWWEGSPGEIAWAVLHCTVGDGMIGAVSLGGAWLLTGAWGWPERGFGRVAIAATIFGVGATFVLEWLNVEIWRNWSYAAAMPRLPPLGTGLTPVLQWLLLPPICLLAARHVAPTR</sequence>
<name>A0A840XVA0_9PROT</name>
<keyword evidence="1" id="KW-0472">Membrane</keyword>
<comment type="caution">
    <text evidence="2">The sequence shown here is derived from an EMBL/GenBank/DDBJ whole genome shotgun (WGS) entry which is preliminary data.</text>
</comment>
<keyword evidence="1" id="KW-0812">Transmembrane</keyword>
<protein>
    <submittedName>
        <fullName evidence="2">Uncharacterized protein</fullName>
    </submittedName>
</protein>
<dbReference type="Proteomes" id="UP000562254">
    <property type="component" value="Unassembled WGS sequence"/>
</dbReference>
<keyword evidence="1" id="KW-1133">Transmembrane helix</keyword>
<reference evidence="2 3" key="1">
    <citation type="submission" date="2020-08" db="EMBL/GenBank/DDBJ databases">
        <title>Genomic Encyclopedia of Type Strains, Phase IV (KMG-IV): sequencing the most valuable type-strain genomes for metagenomic binning, comparative biology and taxonomic classification.</title>
        <authorList>
            <person name="Goeker M."/>
        </authorList>
    </citation>
    <scope>NUCLEOTIDE SEQUENCE [LARGE SCALE GENOMIC DNA]</scope>
    <source>
        <strain evidence="2 3">DSM 25895</strain>
    </source>
</reference>
<evidence type="ECO:0000256" key="1">
    <source>
        <dbReference type="SAM" id="Phobius"/>
    </source>
</evidence>
<evidence type="ECO:0000313" key="3">
    <source>
        <dbReference type="Proteomes" id="UP000562254"/>
    </source>
</evidence>
<dbReference type="EMBL" id="JACIJE010000019">
    <property type="protein sequence ID" value="MBB5691826.1"/>
    <property type="molecule type" value="Genomic_DNA"/>
</dbReference>